<accession>A0A4Y2L1D8</accession>
<evidence type="ECO:0000313" key="2">
    <source>
        <dbReference type="Proteomes" id="UP000499080"/>
    </source>
</evidence>
<dbReference type="Proteomes" id="UP000499080">
    <property type="component" value="Unassembled WGS sequence"/>
</dbReference>
<gene>
    <name evidence="1" type="ORF">AVEN_84235_1</name>
</gene>
<reference evidence="1 2" key="1">
    <citation type="journal article" date="2019" name="Sci. Rep.">
        <title>Orb-weaving spider Araneus ventricosus genome elucidates the spidroin gene catalogue.</title>
        <authorList>
            <person name="Kono N."/>
            <person name="Nakamura H."/>
            <person name="Ohtoshi R."/>
            <person name="Moran D.A.P."/>
            <person name="Shinohara A."/>
            <person name="Yoshida Y."/>
            <person name="Fujiwara M."/>
            <person name="Mori M."/>
            <person name="Tomita M."/>
            <person name="Arakawa K."/>
        </authorList>
    </citation>
    <scope>NUCLEOTIDE SEQUENCE [LARGE SCALE GENOMIC DNA]</scope>
</reference>
<evidence type="ECO:0000313" key="1">
    <source>
        <dbReference type="EMBL" id="GBN08408.1"/>
    </source>
</evidence>
<dbReference type="AlphaFoldDB" id="A0A4Y2L1D8"/>
<keyword evidence="2" id="KW-1185">Reference proteome</keyword>
<name>A0A4Y2L1D8_ARAVE</name>
<proteinExistence type="predicted"/>
<protein>
    <submittedName>
        <fullName evidence="1">Uncharacterized protein</fullName>
    </submittedName>
</protein>
<organism evidence="1 2">
    <name type="scientific">Araneus ventricosus</name>
    <name type="common">Orbweaver spider</name>
    <name type="synonym">Epeira ventricosa</name>
    <dbReference type="NCBI Taxonomy" id="182803"/>
    <lineage>
        <taxon>Eukaryota</taxon>
        <taxon>Metazoa</taxon>
        <taxon>Ecdysozoa</taxon>
        <taxon>Arthropoda</taxon>
        <taxon>Chelicerata</taxon>
        <taxon>Arachnida</taxon>
        <taxon>Araneae</taxon>
        <taxon>Araneomorphae</taxon>
        <taxon>Entelegynae</taxon>
        <taxon>Araneoidea</taxon>
        <taxon>Araneidae</taxon>
        <taxon>Araneus</taxon>
    </lineage>
</organism>
<sequence>MPTVNSTFVPVCNFIACYNCVYLVTLAVCAESSSTLSQRLERRGKVQYYFKCHHIIRLKGPRRQRIIGSSDLVSLLLEGSANVITYRIAPLYPQAMCSKTLLDHMVRCL</sequence>
<dbReference type="EMBL" id="BGPR01005260">
    <property type="protein sequence ID" value="GBN08408.1"/>
    <property type="molecule type" value="Genomic_DNA"/>
</dbReference>
<comment type="caution">
    <text evidence="1">The sequence shown here is derived from an EMBL/GenBank/DDBJ whole genome shotgun (WGS) entry which is preliminary data.</text>
</comment>